<evidence type="ECO:0000256" key="1">
    <source>
        <dbReference type="ARBA" id="ARBA00001971"/>
    </source>
</evidence>
<evidence type="ECO:0000256" key="2">
    <source>
        <dbReference type="ARBA" id="ARBA00004370"/>
    </source>
</evidence>
<evidence type="ECO:0000256" key="7">
    <source>
        <dbReference type="ARBA" id="ARBA00022989"/>
    </source>
</evidence>
<accession>A0A9P6SPV2</accession>
<proteinExistence type="inferred from homology"/>
<evidence type="ECO:0000256" key="13">
    <source>
        <dbReference type="RuleBase" id="RU000461"/>
    </source>
</evidence>
<dbReference type="Proteomes" id="UP000785200">
    <property type="component" value="Unassembled WGS sequence"/>
</dbReference>
<feature type="binding site" description="axial binding residue" evidence="12">
    <location>
        <position position="437"/>
    </location>
    <ligand>
        <name>heme</name>
        <dbReference type="ChEBI" id="CHEBI:30413"/>
    </ligand>
    <ligandPart>
        <name>Fe</name>
        <dbReference type="ChEBI" id="CHEBI:18248"/>
    </ligandPart>
</feature>
<comment type="caution">
    <text evidence="14">The sequence shown here is derived from an EMBL/GenBank/DDBJ whole genome shotgun (WGS) entry which is preliminary data.</text>
</comment>
<dbReference type="GO" id="GO:0004497">
    <property type="term" value="F:monooxygenase activity"/>
    <property type="evidence" value="ECO:0007669"/>
    <property type="project" value="UniProtKB-KW"/>
</dbReference>
<evidence type="ECO:0000256" key="10">
    <source>
        <dbReference type="ARBA" id="ARBA00023033"/>
    </source>
</evidence>
<gene>
    <name evidence="14" type="ORF">D0Z07_9320</name>
</gene>
<keyword evidence="8 13" id="KW-0560">Oxidoreductase</keyword>
<dbReference type="Pfam" id="PF00067">
    <property type="entry name" value="p450"/>
    <property type="match status" value="1"/>
</dbReference>
<dbReference type="InterPro" id="IPR017972">
    <property type="entry name" value="Cyt_P450_CS"/>
</dbReference>
<keyword evidence="7" id="KW-1133">Transmembrane helix</keyword>
<comment type="cofactor">
    <cofactor evidence="1 12">
        <name>heme</name>
        <dbReference type="ChEBI" id="CHEBI:30413"/>
    </cofactor>
</comment>
<dbReference type="GO" id="GO:0016020">
    <property type="term" value="C:membrane"/>
    <property type="evidence" value="ECO:0007669"/>
    <property type="project" value="UniProtKB-SubCell"/>
</dbReference>
<keyword evidence="6 12" id="KW-0479">Metal-binding</keyword>
<evidence type="ECO:0000256" key="8">
    <source>
        <dbReference type="ARBA" id="ARBA00023002"/>
    </source>
</evidence>
<keyword evidence="5" id="KW-0812">Transmembrane</keyword>
<organism evidence="14 15">
    <name type="scientific">Hyphodiscus hymeniophilus</name>
    <dbReference type="NCBI Taxonomy" id="353542"/>
    <lineage>
        <taxon>Eukaryota</taxon>
        <taxon>Fungi</taxon>
        <taxon>Dikarya</taxon>
        <taxon>Ascomycota</taxon>
        <taxon>Pezizomycotina</taxon>
        <taxon>Leotiomycetes</taxon>
        <taxon>Helotiales</taxon>
        <taxon>Hyphodiscaceae</taxon>
        <taxon>Hyphodiscus</taxon>
    </lineage>
</organism>
<dbReference type="InterPro" id="IPR036396">
    <property type="entry name" value="Cyt_P450_sf"/>
</dbReference>
<dbReference type="GO" id="GO:1902181">
    <property type="term" value="P:verruculogen biosynthetic process"/>
    <property type="evidence" value="ECO:0007669"/>
    <property type="project" value="UniProtKB-ARBA"/>
</dbReference>
<comment type="subcellular location">
    <subcellularLocation>
        <location evidence="2">Membrane</location>
    </subcellularLocation>
</comment>
<keyword evidence="11" id="KW-0472">Membrane</keyword>
<dbReference type="PROSITE" id="PS00086">
    <property type="entry name" value="CYTOCHROME_P450"/>
    <property type="match status" value="1"/>
</dbReference>
<keyword evidence="4 12" id="KW-0349">Heme</keyword>
<evidence type="ECO:0000256" key="5">
    <source>
        <dbReference type="ARBA" id="ARBA00022692"/>
    </source>
</evidence>
<name>A0A9P6SPV2_9HELO</name>
<protein>
    <submittedName>
        <fullName evidence="14">Cytochrome P450 monooxygenase</fullName>
    </submittedName>
</protein>
<evidence type="ECO:0000256" key="12">
    <source>
        <dbReference type="PIRSR" id="PIRSR602401-1"/>
    </source>
</evidence>
<dbReference type="PRINTS" id="PR00385">
    <property type="entry name" value="P450"/>
</dbReference>
<dbReference type="AlphaFoldDB" id="A0A9P6SPV2"/>
<dbReference type="GO" id="GO:0005506">
    <property type="term" value="F:iron ion binding"/>
    <property type="evidence" value="ECO:0007669"/>
    <property type="project" value="InterPro"/>
</dbReference>
<dbReference type="EMBL" id="VNKQ01000021">
    <property type="protein sequence ID" value="KAG0644955.1"/>
    <property type="molecule type" value="Genomic_DNA"/>
</dbReference>
<dbReference type="PRINTS" id="PR00463">
    <property type="entry name" value="EP450I"/>
</dbReference>
<dbReference type="CDD" id="cd11061">
    <property type="entry name" value="CYP67-like"/>
    <property type="match status" value="1"/>
</dbReference>
<sequence length="502" mass="57028">MYDLQNSILILASLAYALKYIYRLYFHPLAGFPGPFFAKISPLYSAYHAWKGDIHIDIFKAHEKYGMNQTSGPSIRYAPNRILFNTTAAASDIYGHRKNVTKSTAYESLVHRSPNTFTMRDTKEHSKRRRIIGQCLSETNVRAFEPIILSQAEKLCAYLLQSREFEWSPVLDMSKWCDYHTFDMMSNIIFSADYNTLENNEYKDIMTSIAQSNVRMSVLFQARKVKNFRLDKYFFPQAIAARSIFVKFVVKMIKDRSLKADYPDVFSRLLNSVDPATQERLSASQIAAEATTLIVAGSDTTATALAATFFYLSRNKEAYTQAVKEVRSVFTSKEDIQGGAKLNSCVYLRACITEALRMSPPAGSPPWREVQKGGAMIDGKFIPQGCDVGIGTYSIQHQAQYYPEPFIYKPERWFANSSISDVFNRSFLAFSTGPRGCVGKSLALLELNLTMASLLWDLDFERGLGEVSSGFSCHPDEFMMRDHITAAHEGPYLRFKRRQMQV</sequence>
<dbReference type="SUPFAM" id="SSF48264">
    <property type="entry name" value="Cytochrome P450"/>
    <property type="match status" value="1"/>
</dbReference>
<dbReference type="InterPro" id="IPR002401">
    <property type="entry name" value="Cyt_P450_E_grp-I"/>
</dbReference>
<evidence type="ECO:0000313" key="15">
    <source>
        <dbReference type="Proteomes" id="UP000785200"/>
    </source>
</evidence>
<evidence type="ECO:0000313" key="14">
    <source>
        <dbReference type="EMBL" id="KAG0644955.1"/>
    </source>
</evidence>
<dbReference type="GO" id="GO:0020037">
    <property type="term" value="F:heme binding"/>
    <property type="evidence" value="ECO:0007669"/>
    <property type="project" value="InterPro"/>
</dbReference>
<evidence type="ECO:0000256" key="4">
    <source>
        <dbReference type="ARBA" id="ARBA00022617"/>
    </source>
</evidence>
<evidence type="ECO:0000256" key="11">
    <source>
        <dbReference type="ARBA" id="ARBA00023136"/>
    </source>
</evidence>
<keyword evidence="10 13" id="KW-0503">Monooxygenase</keyword>
<evidence type="ECO:0000256" key="9">
    <source>
        <dbReference type="ARBA" id="ARBA00023004"/>
    </source>
</evidence>
<keyword evidence="9 12" id="KW-0408">Iron</keyword>
<evidence type="ECO:0000256" key="3">
    <source>
        <dbReference type="ARBA" id="ARBA00010617"/>
    </source>
</evidence>
<dbReference type="Gene3D" id="1.10.630.10">
    <property type="entry name" value="Cytochrome P450"/>
    <property type="match status" value="1"/>
</dbReference>
<dbReference type="InterPro" id="IPR001128">
    <property type="entry name" value="Cyt_P450"/>
</dbReference>
<dbReference type="FunFam" id="1.10.630.10:FF:000063">
    <property type="entry name" value="Cytochrome P450 monooxygenase"/>
    <property type="match status" value="1"/>
</dbReference>
<dbReference type="PANTHER" id="PTHR24305:SF237">
    <property type="entry name" value="CYTOCHROME P450 MONOOXYGENASE ATNE-RELATED"/>
    <property type="match status" value="1"/>
</dbReference>
<dbReference type="PANTHER" id="PTHR24305">
    <property type="entry name" value="CYTOCHROME P450"/>
    <property type="match status" value="1"/>
</dbReference>
<keyword evidence="15" id="KW-1185">Reference proteome</keyword>
<dbReference type="OrthoDB" id="1470350at2759"/>
<comment type="similarity">
    <text evidence="3 13">Belongs to the cytochrome P450 family.</text>
</comment>
<evidence type="ECO:0000256" key="6">
    <source>
        <dbReference type="ARBA" id="ARBA00022723"/>
    </source>
</evidence>
<reference evidence="14" key="1">
    <citation type="submission" date="2019-07" db="EMBL/GenBank/DDBJ databases">
        <title>Hyphodiscus hymeniophilus genome sequencing and assembly.</title>
        <authorList>
            <person name="Kramer G."/>
            <person name="Nodwell J."/>
        </authorList>
    </citation>
    <scope>NUCLEOTIDE SEQUENCE</scope>
    <source>
        <strain evidence="14">ATCC 34498</strain>
    </source>
</reference>
<dbReference type="InterPro" id="IPR050121">
    <property type="entry name" value="Cytochrome_P450_monoxygenase"/>
</dbReference>
<dbReference type="GO" id="GO:0016705">
    <property type="term" value="F:oxidoreductase activity, acting on paired donors, with incorporation or reduction of molecular oxygen"/>
    <property type="evidence" value="ECO:0007669"/>
    <property type="project" value="InterPro"/>
</dbReference>